<comment type="caution">
    <text evidence="5">The sequence shown here is derived from an EMBL/GenBank/DDBJ whole genome shotgun (WGS) entry which is preliminary data.</text>
</comment>
<keyword evidence="2" id="KW-0808">Transferase</keyword>
<dbReference type="GO" id="GO:0070292">
    <property type="term" value="P:N-acylphosphatidylethanolamine metabolic process"/>
    <property type="evidence" value="ECO:0007669"/>
    <property type="project" value="TreeGrafter"/>
</dbReference>
<evidence type="ECO:0000256" key="3">
    <source>
        <dbReference type="ARBA" id="ARBA00022801"/>
    </source>
</evidence>
<reference evidence="5" key="1">
    <citation type="submission" date="2020-04" db="EMBL/GenBank/DDBJ databases">
        <authorList>
            <person name="Alioto T."/>
            <person name="Alioto T."/>
            <person name="Gomez Garrido J."/>
        </authorList>
    </citation>
    <scope>NUCLEOTIDE SEQUENCE</scope>
    <source>
        <strain evidence="5">A484AB</strain>
    </source>
</reference>
<keyword evidence="4" id="KW-0443">Lipid metabolism</keyword>
<dbReference type="PANTHER" id="PTHR13943">
    <property type="entry name" value="HRAS-LIKE SUPPRESSOR - RELATED"/>
    <property type="match status" value="1"/>
</dbReference>
<dbReference type="EMBL" id="CACRXK020027754">
    <property type="protein sequence ID" value="CAB4041096.1"/>
    <property type="molecule type" value="Genomic_DNA"/>
</dbReference>
<dbReference type="OrthoDB" id="5976215at2759"/>
<evidence type="ECO:0000313" key="6">
    <source>
        <dbReference type="Proteomes" id="UP001152795"/>
    </source>
</evidence>
<evidence type="ECO:0000313" key="5">
    <source>
        <dbReference type="EMBL" id="CAB4041096.1"/>
    </source>
</evidence>
<organism evidence="5 6">
    <name type="scientific">Paramuricea clavata</name>
    <name type="common">Red gorgonian</name>
    <name type="synonym">Violescent sea-whip</name>
    <dbReference type="NCBI Taxonomy" id="317549"/>
    <lineage>
        <taxon>Eukaryota</taxon>
        <taxon>Metazoa</taxon>
        <taxon>Cnidaria</taxon>
        <taxon>Anthozoa</taxon>
        <taxon>Octocorallia</taxon>
        <taxon>Malacalcyonacea</taxon>
        <taxon>Plexauridae</taxon>
        <taxon>Paramuricea</taxon>
    </lineage>
</organism>
<evidence type="ECO:0000256" key="2">
    <source>
        <dbReference type="ARBA" id="ARBA00022679"/>
    </source>
</evidence>
<sequence>MSIKYKLVEIEELGELLAGTQIAVQSLFENLDPSLKFFYPLLSSDKYYYHHGVYLGNCKVIHFSGTSQDDAEVGKCDIFQFQKGAVDRKLYQVEYDDLTQLLPVQETLEKAKDVLEDPTKWPGYQIIYNNCESFATWLKTGQVISAQAMAAKSRVTKIVTAMVGSGASIAGGGSIFLR</sequence>
<protein>
    <submittedName>
        <fullName evidence="5">Uncharacterized protein</fullName>
    </submittedName>
</protein>
<gene>
    <name evidence="5" type="ORF">PACLA_8A039611</name>
</gene>
<dbReference type="Proteomes" id="UP001152795">
    <property type="component" value="Unassembled WGS sequence"/>
</dbReference>
<evidence type="ECO:0000256" key="1">
    <source>
        <dbReference type="ARBA" id="ARBA00007824"/>
    </source>
</evidence>
<keyword evidence="6" id="KW-1185">Reference proteome</keyword>
<dbReference type="GO" id="GO:0016410">
    <property type="term" value="F:N-acyltransferase activity"/>
    <property type="evidence" value="ECO:0007669"/>
    <property type="project" value="TreeGrafter"/>
</dbReference>
<dbReference type="InterPro" id="IPR007053">
    <property type="entry name" value="LRAT_dom"/>
</dbReference>
<dbReference type="Pfam" id="PF04970">
    <property type="entry name" value="LRAT"/>
    <property type="match status" value="1"/>
</dbReference>
<keyword evidence="3" id="KW-0378">Hydrolase</keyword>
<dbReference type="GO" id="GO:0008970">
    <property type="term" value="F:phospholipase A1 activity"/>
    <property type="evidence" value="ECO:0007669"/>
    <property type="project" value="TreeGrafter"/>
</dbReference>
<accession>A0A6S7K6D2</accession>
<dbReference type="Gene3D" id="3.90.1720.10">
    <property type="entry name" value="endopeptidase domain like (from Nostoc punctiforme)"/>
    <property type="match status" value="1"/>
</dbReference>
<proteinExistence type="inferred from homology"/>
<dbReference type="PROSITE" id="PS51934">
    <property type="entry name" value="LRAT"/>
    <property type="match status" value="1"/>
</dbReference>
<dbReference type="GO" id="GO:0005737">
    <property type="term" value="C:cytoplasm"/>
    <property type="evidence" value="ECO:0007669"/>
    <property type="project" value="TreeGrafter"/>
</dbReference>
<dbReference type="GO" id="GO:0004623">
    <property type="term" value="F:phospholipase A2 activity"/>
    <property type="evidence" value="ECO:0007669"/>
    <property type="project" value="TreeGrafter"/>
</dbReference>
<comment type="similarity">
    <text evidence="1">Belongs to the H-rev107 family.</text>
</comment>
<name>A0A6S7K6D2_PARCT</name>
<dbReference type="AlphaFoldDB" id="A0A6S7K6D2"/>
<dbReference type="PANTHER" id="PTHR13943:SF77">
    <property type="entry name" value="LRAT DOMAIN-CONTAINING PROTEIN"/>
    <property type="match status" value="1"/>
</dbReference>
<dbReference type="InterPro" id="IPR051496">
    <property type="entry name" value="H-rev107_PLA/AT"/>
</dbReference>
<evidence type="ECO:0000256" key="4">
    <source>
        <dbReference type="ARBA" id="ARBA00023098"/>
    </source>
</evidence>